<sequence>MEITKFVSFLFDINNTIKLNIDD</sequence>
<organism evidence="1">
    <name type="scientific">hydrothermal vent metagenome</name>
    <dbReference type="NCBI Taxonomy" id="652676"/>
    <lineage>
        <taxon>unclassified sequences</taxon>
        <taxon>metagenomes</taxon>
        <taxon>ecological metagenomes</taxon>
    </lineage>
</organism>
<gene>
    <name evidence="1" type="ORF">MNBD_GAMMA10-593</name>
</gene>
<proteinExistence type="predicted"/>
<accession>A0A3B0X8I6</accession>
<reference evidence="1" key="1">
    <citation type="submission" date="2018-06" db="EMBL/GenBank/DDBJ databases">
        <authorList>
            <person name="Zhirakovskaya E."/>
        </authorList>
    </citation>
    <scope>NUCLEOTIDE SEQUENCE</scope>
</reference>
<evidence type="ECO:0000313" key="1">
    <source>
        <dbReference type="EMBL" id="VAW60880.1"/>
    </source>
</evidence>
<name>A0A3B0X8I6_9ZZZZ</name>
<dbReference type="EMBL" id="UOFJ01000016">
    <property type="protein sequence ID" value="VAW60880.1"/>
    <property type="molecule type" value="Genomic_DNA"/>
</dbReference>
<protein>
    <submittedName>
        <fullName evidence="1">Uncharacterized protein</fullName>
    </submittedName>
</protein>
<dbReference type="AlphaFoldDB" id="A0A3B0X8I6"/>